<reference evidence="1" key="1">
    <citation type="journal article" date="2021" name="PeerJ">
        <title>Extensive microbial diversity within the chicken gut microbiome revealed by metagenomics and culture.</title>
        <authorList>
            <person name="Gilroy R."/>
            <person name="Ravi A."/>
            <person name="Getino M."/>
            <person name="Pursley I."/>
            <person name="Horton D.L."/>
            <person name="Alikhan N.F."/>
            <person name="Baker D."/>
            <person name="Gharbi K."/>
            <person name="Hall N."/>
            <person name="Watson M."/>
            <person name="Adriaenssens E.M."/>
            <person name="Foster-Nyarko E."/>
            <person name="Jarju S."/>
            <person name="Secka A."/>
            <person name="Antonio M."/>
            <person name="Oren A."/>
            <person name="Chaudhuri R.R."/>
            <person name="La Ragione R."/>
            <person name="Hildebrand F."/>
            <person name="Pallen M.J."/>
        </authorList>
    </citation>
    <scope>NUCLEOTIDE SEQUENCE</scope>
    <source>
        <strain evidence="1">CHK198-12963</strain>
    </source>
</reference>
<evidence type="ECO:0000313" key="2">
    <source>
        <dbReference type="Proteomes" id="UP000823863"/>
    </source>
</evidence>
<dbReference type="AlphaFoldDB" id="A0A9D2PV01"/>
<accession>A0A9D2PV01</accession>
<dbReference type="Proteomes" id="UP000823863">
    <property type="component" value="Unassembled WGS sequence"/>
</dbReference>
<organism evidence="1 2">
    <name type="scientific">Candidatus Enterocloster excrementigallinarum</name>
    <dbReference type="NCBI Taxonomy" id="2838558"/>
    <lineage>
        <taxon>Bacteria</taxon>
        <taxon>Bacillati</taxon>
        <taxon>Bacillota</taxon>
        <taxon>Clostridia</taxon>
        <taxon>Lachnospirales</taxon>
        <taxon>Lachnospiraceae</taxon>
        <taxon>Enterocloster</taxon>
    </lineage>
</organism>
<proteinExistence type="predicted"/>
<gene>
    <name evidence="1" type="ORF">H9931_05750</name>
</gene>
<evidence type="ECO:0000313" key="1">
    <source>
        <dbReference type="EMBL" id="HJC66212.1"/>
    </source>
</evidence>
<comment type="caution">
    <text evidence="1">The sequence shown here is derived from an EMBL/GenBank/DDBJ whole genome shotgun (WGS) entry which is preliminary data.</text>
</comment>
<reference evidence="1" key="2">
    <citation type="submission" date="2021-04" db="EMBL/GenBank/DDBJ databases">
        <authorList>
            <person name="Gilroy R."/>
        </authorList>
    </citation>
    <scope>NUCLEOTIDE SEQUENCE</scope>
    <source>
        <strain evidence="1">CHK198-12963</strain>
    </source>
</reference>
<sequence>MPVIEELIRIEEDGTISFGNYQLGAKAKKSDFEYQGDLYKVKTYNEITKLERNDMFVYESVPGTTAEHFKVTDEEVEFLVEGSKDAQITVQLEDDTEYEVYVDGSAVGSMKTNMSGKLSVSVELEEGKGVRVLAVKRQG</sequence>
<dbReference type="EMBL" id="DWWB01000029">
    <property type="protein sequence ID" value="HJC66212.1"/>
    <property type="molecule type" value="Genomic_DNA"/>
</dbReference>
<name>A0A9D2PV01_9FIRM</name>
<protein>
    <submittedName>
        <fullName evidence="1">Endosialidase</fullName>
    </submittedName>
</protein>